<protein>
    <recommendedName>
        <fullName evidence="1">DUF3850 domain-containing protein</fullName>
    </recommendedName>
</protein>
<dbReference type="SUPFAM" id="SSF88697">
    <property type="entry name" value="PUA domain-like"/>
    <property type="match status" value="1"/>
</dbReference>
<evidence type="ECO:0000259" key="1">
    <source>
        <dbReference type="Pfam" id="PF12961"/>
    </source>
</evidence>
<evidence type="ECO:0000313" key="2">
    <source>
        <dbReference type="EMBL" id="OHU60699.1"/>
    </source>
</evidence>
<reference evidence="2 3" key="1">
    <citation type="submission" date="2016-10" db="EMBL/GenBank/DDBJ databases">
        <title>Evaluation of Human, Veterinary and Environmental Mycobacterium chelonae Isolates by Core Genome Phylogenomic Analysis, Targeted Gene Comparison, and Anti-microbial Susceptibility Patterns: A Tale of Mistaken Identities.</title>
        <authorList>
            <person name="Fogelson S.B."/>
            <person name="Camus A.C."/>
            <person name="Lorenz W."/>
            <person name="Vasireddy R."/>
            <person name="Vasireddy S."/>
            <person name="Smith T."/>
            <person name="Brown-Elliott B.A."/>
            <person name="Wallace R.J.Jr."/>
            <person name="Hasan N.A."/>
            <person name="Reischl U."/>
            <person name="Sanchez S."/>
        </authorList>
    </citation>
    <scope>NUCLEOTIDE SEQUENCE [LARGE SCALE GENOMIC DNA]</scope>
    <source>
        <strain evidence="2 3">15515</strain>
    </source>
</reference>
<evidence type="ECO:0000313" key="3">
    <source>
        <dbReference type="Proteomes" id="UP000180043"/>
    </source>
</evidence>
<dbReference type="Pfam" id="PF12961">
    <property type="entry name" value="DUF3850"/>
    <property type="match status" value="1"/>
</dbReference>
<feature type="domain" description="DUF3850" evidence="1">
    <location>
        <begin position="3"/>
        <end position="73"/>
    </location>
</feature>
<accession>A0A1S1LVA4</accession>
<dbReference type="InterPro" id="IPR015947">
    <property type="entry name" value="PUA-like_sf"/>
</dbReference>
<dbReference type="EMBL" id="MLIQ01000008">
    <property type="protein sequence ID" value="OHU60699.1"/>
    <property type="molecule type" value="Genomic_DNA"/>
</dbReference>
<dbReference type="InterPro" id="IPR039440">
    <property type="entry name" value="DUF3850"/>
</dbReference>
<dbReference type="Gene3D" id="2.30.130.30">
    <property type="entry name" value="Hypothetical protein"/>
    <property type="match status" value="1"/>
</dbReference>
<sequence length="118" mass="13912">MTTHYLKIDSHWYELLSDGIKTHEVRRGDRDFQKGDQIYFKVGSSERIVYRPWTITHVLHHWIGVADGYVVLSLEHPEKARREREYEARGRRNLKLRRSNAALRGVITRLRNQTGGQG</sequence>
<gene>
    <name evidence="2" type="ORF">BKG82_02280</name>
</gene>
<dbReference type="RefSeq" id="WP_070947344.1">
    <property type="nucleotide sequence ID" value="NZ_JBLVUP010000001.1"/>
</dbReference>
<comment type="caution">
    <text evidence="2">The sequence shown here is derived from an EMBL/GenBank/DDBJ whole genome shotgun (WGS) entry which is preliminary data.</text>
</comment>
<name>A0A1S1LVA4_MYCCH</name>
<dbReference type="Proteomes" id="UP000180043">
    <property type="component" value="Unassembled WGS sequence"/>
</dbReference>
<dbReference type="AlphaFoldDB" id="A0A1S1LVA4"/>
<proteinExistence type="predicted"/>
<organism evidence="2 3">
    <name type="scientific">Mycobacteroides chelonae</name>
    <name type="common">Mycobacterium chelonae</name>
    <dbReference type="NCBI Taxonomy" id="1774"/>
    <lineage>
        <taxon>Bacteria</taxon>
        <taxon>Bacillati</taxon>
        <taxon>Actinomycetota</taxon>
        <taxon>Actinomycetes</taxon>
        <taxon>Mycobacteriales</taxon>
        <taxon>Mycobacteriaceae</taxon>
        <taxon>Mycobacteroides</taxon>
    </lineage>
</organism>